<comment type="similarity">
    <text evidence="3">Belongs to the ammonia transporter channel (TC 1.A.11.2) family.</text>
</comment>
<dbReference type="NCBIfam" id="TIGR00836">
    <property type="entry name" value="amt"/>
    <property type="match status" value="1"/>
</dbReference>
<evidence type="ECO:0000256" key="2">
    <source>
        <dbReference type="ARBA" id="ARBA00004141"/>
    </source>
</evidence>
<feature type="transmembrane region" description="Helical" evidence="14">
    <location>
        <begin position="89"/>
        <end position="110"/>
    </location>
</feature>
<evidence type="ECO:0000313" key="19">
    <source>
        <dbReference type="Proteomes" id="UP001466331"/>
    </source>
</evidence>
<dbReference type="Pfam" id="PF02518">
    <property type="entry name" value="HATPase_c"/>
    <property type="match status" value="1"/>
</dbReference>
<dbReference type="Gene3D" id="1.20.120.160">
    <property type="entry name" value="HPT domain"/>
    <property type="match status" value="1"/>
</dbReference>
<evidence type="ECO:0000256" key="10">
    <source>
        <dbReference type="ARBA" id="ARBA00022989"/>
    </source>
</evidence>
<dbReference type="PROSITE" id="PS01219">
    <property type="entry name" value="AMMONIUM_TRANSP"/>
    <property type="match status" value="1"/>
</dbReference>
<proteinExistence type="inferred from homology"/>
<keyword evidence="5" id="KW-0813">Transport</keyword>
<reference evidence="18 19" key="1">
    <citation type="submission" date="2024-03" db="EMBL/GenBank/DDBJ databases">
        <title>Ignisphaera cupida sp. nov., a hyperthermophilic hydrolytic archaeon from a hot spring of Kamchatka, and proposal of Ignisphaeraceae fam. nov.</title>
        <authorList>
            <person name="Podosokorskaya O.A."/>
            <person name="Elcheninov A.G."/>
            <person name="Maltseva A.I."/>
            <person name="Zayulina K.S."/>
            <person name="Novikov A."/>
            <person name="Merkel A.Y."/>
        </authorList>
    </citation>
    <scope>NUCLEOTIDE SEQUENCE [LARGE SCALE GENOMIC DNA]</scope>
    <source>
        <strain evidence="18 19">38H-sp</strain>
    </source>
</reference>
<evidence type="ECO:0000313" key="18">
    <source>
        <dbReference type="EMBL" id="MEM5948390.1"/>
    </source>
</evidence>
<evidence type="ECO:0000256" key="4">
    <source>
        <dbReference type="ARBA" id="ARBA00012438"/>
    </source>
</evidence>
<evidence type="ECO:0000259" key="16">
    <source>
        <dbReference type="PROSITE" id="PS50885"/>
    </source>
</evidence>
<dbReference type="InterPro" id="IPR018047">
    <property type="entry name" value="Ammonium_transpt_CS"/>
</dbReference>
<dbReference type="Gene3D" id="1.10.3430.10">
    <property type="entry name" value="Ammonium transporter AmtB like domains"/>
    <property type="match status" value="1"/>
</dbReference>
<feature type="domain" description="HPt" evidence="17">
    <location>
        <begin position="607"/>
        <end position="712"/>
    </location>
</feature>
<evidence type="ECO:0000259" key="15">
    <source>
        <dbReference type="PROSITE" id="PS50109"/>
    </source>
</evidence>
<feature type="domain" description="HAMP" evidence="16">
    <location>
        <begin position="413"/>
        <end position="451"/>
    </location>
</feature>
<keyword evidence="12" id="KW-0924">Ammonia transport</keyword>
<dbReference type="EC" id="2.7.13.3" evidence="4"/>
<feature type="transmembrane region" description="Helical" evidence="14">
    <location>
        <begin position="318"/>
        <end position="336"/>
    </location>
</feature>
<feature type="transmembrane region" description="Helical" evidence="14">
    <location>
        <begin position="264"/>
        <end position="283"/>
    </location>
</feature>
<comment type="subcellular location">
    <subcellularLocation>
        <location evidence="2">Membrane</location>
        <topology evidence="2">Multi-pass membrane protein</topology>
    </subcellularLocation>
</comment>
<dbReference type="InterPro" id="IPR001905">
    <property type="entry name" value="Ammonium_transpt"/>
</dbReference>
<keyword evidence="7" id="KW-0808">Transferase</keyword>
<dbReference type="InterPro" id="IPR005467">
    <property type="entry name" value="His_kinase_dom"/>
</dbReference>
<evidence type="ECO:0000256" key="5">
    <source>
        <dbReference type="ARBA" id="ARBA00022448"/>
    </source>
</evidence>
<dbReference type="InterPro" id="IPR029020">
    <property type="entry name" value="Ammonium/urea_transptr"/>
</dbReference>
<feature type="transmembrane region" description="Helical" evidence="14">
    <location>
        <begin position="6"/>
        <end position="28"/>
    </location>
</feature>
<keyword evidence="19" id="KW-1185">Reference proteome</keyword>
<evidence type="ECO:0000256" key="14">
    <source>
        <dbReference type="SAM" id="Phobius"/>
    </source>
</evidence>
<dbReference type="SUPFAM" id="SSF55874">
    <property type="entry name" value="ATPase domain of HSP90 chaperone/DNA topoisomerase II/histidine kinase"/>
    <property type="match status" value="1"/>
</dbReference>
<feature type="domain" description="Histidine kinase" evidence="15">
    <location>
        <begin position="668"/>
        <end position="906"/>
    </location>
</feature>
<dbReference type="InterPro" id="IPR003594">
    <property type="entry name" value="HATPase_dom"/>
</dbReference>
<feature type="transmembrane region" description="Helical" evidence="14">
    <location>
        <begin position="348"/>
        <end position="373"/>
    </location>
</feature>
<dbReference type="PROSITE" id="PS50109">
    <property type="entry name" value="HIS_KIN"/>
    <property type="match status" value="1"/>
</dbReference>
<dbReference type="Pfam" id="PF01627">
    <property type="entry name" value="Hpt"/>
    <property type="match status" value="1"/>
</dbReference>
<dbReference type="InterPro" id="IPR003660">
    <property type="entry name" value="HAMP_dom"/>
</dbReference>
<dbReference type="InterPro" id="IPR036641">
    <property type="entry name" value="HPT_dom_sf"/>
</dbReference>
<dbReference type="PANTHER" id="PTHR11730:SF6">
    <property type="entry name" value="AMMONIUM TRANSPORTER"/>
    <property type="match status" value="1"/>
</dbReference>
<dbReference type="PANTHER" id="PTHR11730">
    <property type="entry name" value="AMMONIUM TRANSPORTER"/>
    <property type="match status" value="1"/>
</dbReference>
<gene>
    <name evidence="18" type="primary">amt</name>
    <name evidence="18" type="ORF">WKV44_07515</name>
</gene>
<dbReference type="Gene3D" id="3.30.450.20">
    <property type="entry name" value="PAS domain"/>
    <property type="match status" value="1"/>
</dbReference>
<comment type="catalytic activity">
    <reaction evidence="1">
        <text>ATP + protein L-histidine = ADP + protein N-phospho-L-histidine.</text>
        <dbReference type="EC" id="2.7.13.3"/>
    </reaction>
</comment>
<feature type="transmembrane region" description="Helical" evidence="14">
    <location>
        <begin position="122"/>
        <end position="143"/>
    </location>
</feature>
<dbReference type="Gene3D" id="3.30.565.10">
    <property type="entry name" value="Histidine kinase-like ATPase, C-terminal domain"/>
    <property type="match status" value="1"/>
</dbReference>
<evidence type="ECO:0000256" key="1">
    <source>
        <dbReference type="ARBA" id="ARBA00000085"/>
    </source>
</evidence>
<dbReference type="InterPro" id="IPR008207">
    <property type="entry name" value="Sig_transdc_His_kin_Hpt_dom"/>
</dbReference>
<feature type="transmembrane region" description="Helical" evidence="14">
    <location>
        <begin position="49"/>
        <end position="69"/>
    </location>
</feature>
<dbReference type="InterPro" id="IPR004358">
    <property type="entry name" value="Sig_transdc_His_kin-like_C"/>
</dbReference>
<evidence type="ECO:0000256" key="11">
    <source>
        <dbReference type="ARBA" id="ARBA00023136"/>
    </source>
</evidence>
<dbReference type="SMART" id="SM00387">
    <property type="entry name" value="HATPase_c"/>
    <property type="match status" value="1"/>
</dbReference>
<protein>
    <recommendedName>
        <fullName evidence="4">histidine kinase</fullName>
        <ecNumber evidence="4">2.7.13.3</ecNumber>
    </recommendedName>
</protein>
<feature type="modified residue" description="Phosphohistidine" evidence="13">
    <location>
        <position position="652"/>
    </location>
</feature>
<feature type="transmembrane region" description="Helical" evidence="14">
    <location>
        <begin position="289"/>
        <end position="306"/>
    </location>
</feature>
<evidence type="ECO:0000256" key="13">
    <source>
        <dbReference type="PROSITE-ProRule" id="PRU00110"/>
    </source>
</evidence>
<dbReference type="Proteomes" id="UP001466331">
    <property type="component" value="Unassembled WGS sequence"/>
</dbReference>
<feature type="transmembrane region" description="Helical" evidence="14">
    <location>
        <begin position="234"/>
        <end position="257"/>
    </location>
</feature>
<accession>A0ABU9UCJ9</accession>
<evidence type="ECO:0000256" key="3">
    <source>
        <dbReference type="ARBA" id="ARBA00005887"/>
    </source>
</evidence>
<keyword evidence="9" id="KW-0418">Kinase</keyword>
<dbReference type="PRINTS" id="PR00344">
    <property type="entry name" value="BCTRLSENSOR"/>
</dbReference>
<dbReference type="InterPro" id="IPR024041">
    <property type="entry name" value="NH4_transpt_AmtB-like_dom"/>
</dbReference>
<evidence type="ECO:0000259" key="17">
    <source>
        <dbReference type="PROSITE" id="PS50894"/>
    </source>
</evidence>
<evidence type="ECO:0000256" key="9">
    <source>
        <dbReference type="ARBA" id="ARBA00022777"/>
    </source>
</evidence>
<sequence>MEKTLYDYIWVILSAGLVFLMQAGFAMLETGFTRSKNSINVAIKNLTDVGISSVAFWLLGFGLMFGNSFKGIIGINHFLFSPGKTDWGIAWDTTFFLFQLMFAATCATIVSGAVAERMRFTAYLVISAFISAIIYPIFGHWAWGGALLPNSPGWLGSLGFVDFAGSTVVHSMGGWVALAAVLIIGPRKGRFDNSIKMQGSNIPISVLGTLLLWLGWFGFNGGSTLEMNTQVPGIVLRTSLAGATGMLAALFLGWIIYKKADISLVINGSLAGLVAITANAHAVTEAESLLIGAIGGLIMLATQEVLEKLKIDDVVGAIPVHLASGIWGTLAVGIFGKTDILGTGLSRIAQIGIQLLGITVAAAWGFFIPYIFLKTYNKISAIRVSEEIEDMGLNVGEHGASTELYDFFKTLDKQAATGDLSLRVPEEPFTEIGQIAKAYNKVISHLENTTIDRNKYMMILENIKSGLFMISKDYKIDSHYSANFLKIFNITEEDVNNNDFINIIKPMVSKKTLDSIKDYIDLFFTEHVEELVLKEFNPFKELDINISTEKNIEHKILTGSAKRVYKDEKIDAVMIIVEDVTEEALLERELKEQEEKTRSEMEIFYKLIHIDPHILEQFAASVAEDIETVTEIAQKFSDTPKEGLNHMFRYIHSIKGDAYAVGLDNIGDAAHKIEENIQEIRAEGKVRIDDLINIVVLTGEIKRTLKTIETLKNKLLSFKESYNNSEADPIYFSIEKLLTRIETEQGVKINLDMGGYKKEEIPVEHYKKIKDIIIQCIRNAISHAIEEPEERIAQGKPPHPTITVATSKTDKEISISIKDDGRGINYEKIAEKAKTNGYVTTKNRKDLIRLLFTEGISSKDKVDIHAGRGVGLPLVGNIIRQLGGRIKVYSMEGKGTEFIFYIPFENNKKTAGQAKLIASA</sequence>
<dbReference type="RefSeq" id="WP_420069840.1">
    <property type="nucleotide sequence ID" value="NZ_JBCHKQ010000003.1"/>
</dbReference>
<keyword evidence="10 14" id="KW-1133">Transmembrane helix</keyword>
<organism evidence="18 19">
    <name type="scientific">Rarispira pelagica</name>
    <dbReference type="NCBI Taxonomy" id="3141764"/>
    <lineage>
        <taxon>Bacteria</taxon>
        <taxon>Pseudomonadati</taxon>
        <taxon>Spirochaetota</taxon>
        <taxon>Spirochaetia</taxon>
        <taxon>Winmispirales</taxon>
        <taxon>Winmispiraceae</taxon>
        <taxon>Rarispira</taxon>
    </lineage>
</organism>
<evidence type="ECO:0000256" key="8">
    <source>
        <dbReference type="ARBA" id="ARBA00022692"/>
    </source>
</evidence>
<dbReference type="Pfam" id="PF00909">
    <property type="entry name" value="Ammonium_transp"/>
    <property type="match status" value="1"/>
</dbReference>
<comment type="caution">
    <text evidence="18">The sequence shown here is derived from an EMBL/GenBank/DDBJ whole genome shotgun (WGS) entry which is preliminary data.</text>
</comment>
<evidence type="ECO:0000256" key="6">
    <source>
        <dbReference type="ARBA" id="ARBA00022553"/>
    </source>
</evidence>
<dbReference type="EMBL" id="JBCHKQ010000003">
    <property type="protein sequence ID" value="MEM5948390.1"/>
    <property type="molecule type" value="Genomic_DNA"/>
</dbReference>
<dbReference type="SUPFAM" id="SSF47226">
    <property type="entry name" value="Histidine-containing phosphotransfer domain, HPT domain"/>
    <property type="match status" value="1"/>
</dbReference>
<name>A0ABU9UCJ9_9SPIR</name>
<feature type="transmembrane region" description="Helical" evidence="14">
    <location>
        <begin position="163"/>
        <end position="184"/>
    </location>
</feature>
<keyword evidence="6 13" id="KW-0597">Phosphoprotein</keyword>
<evidence type="ECO:0000256" key="12">
    <source>
        <dbReference type="ARBA" id="ARBA00023177"/>
    </source>
</evidence>
<feature type="transmembrane region" description="Helical" evidence="14">
    <location>
        <begin position="204"/>
        <end position="222"/>
    </location>
</feature>
<dbReference type="SUPFAM" id="SSF111352">
    <property type="entry name" value="Ammonium transporter"/>
    <property type="match status" value="1"/>
</dbReference>
<dbReference type="PROSITE" id="PS50885">
    <property type="entry name" value="HAMP"/>
    <property type="match status" value="1"/>
</dbReference>
<keyword evidence="11 14" id="KW-0472">Membrane</keyword>
<dbReference type="PROSITE" id="PS50894">
    <property type="entry name" value="HPT"/>
    <property type="match status" value="1"/>
</dbReference>
<evidence type="ECO:0000256" key="7">
    <source>
        <dbReference type="ARBA" id="ARBA00022679"/>
    </source>
</evidence>
<dbReference type="InterPro" id="IPR036890">
    <property type="entry name" value="HATPase_C_sf"/>
</dbReference>
<keyword evidence="8 14" id="KW-0812">Transmembrane</keyword>